<dbReference type="OrthoDB" id="9814098at2"/>
<evidence type="ECO:0000313" key="2">
    <source>
        <dbReference type="EMBL" id="RBP46196.1"/>
    </source>
</evidence>
<feature type="chain" id="PRO_5017016947" description="Peptidase C39-like protein" evidence="1">
    <location>
        <begin position="20"/>
        <end position="455"/>
    </location>
</feature>
<comment type="caution">
    <text evidence="2">The sequence shown here is derived from an EMBL/GenBank/DDBJ whole genome shotgun (WGS) entry which is preliminary data.</text>
</comment>
<accession>A0A366HRR8</accession>
<name>A0A366HRR8_9BACT</name>
<evidence type="ECO:0000256" key="1">
    <source>
        <dbReference type="SAM" id="SignalP"/>
    </source>
</evidence>
<dbReference type="EMBL" id="QNRR01000002">
    <property type="protein sequence ID" value="RBP46196.1"/>
    <property type="molecule type" value="Genomic_DNA"/>
</dbReference>
<reference evidence="2 3" key="1">
    <citation type="submission" date="2018-06" db="EMBL/GenBank/DDBJ databases">
        <title>Genomic Encyclopedia of Type Strains, Phase IV (KMG-IV): sequencing the most valuable type-strain genomes for metagenomic binning, comparative biology and taxonomic classification.</title>
        <authorList>
            <person name="Goeker M."/>
        </authorList>
    </citation>
    <scope>NUCLEOTIDE SEQUENCE [LARGE SCALE GENOMIC DNA]</scope>
    <source>
        <strain evidence="2 3">DSM 25532</strain>
    </source>
</reference>
<evidence type="ECO:0000313" key="3">
    <source>
        <dbReference type="Proteomes" id="UP000253426"/>
    </source>
</evidence>
<proteinExistence type="predicted"/>
<organism evidence="2 3">
    <name type="scientific">Roseimicrobium gellanilyticum</name>
    <dbReference type="NCBI Taxonomy" id="748857"/>
    <lineage>
        <taxon>Bacteria</taxon>
        <taxon>Pseudomonadati</taxon>
        <taxon>Verrucomicrobiota</taxon>
        <taxon>Verrucomicrobiia</taxon>
        <taxon>Verrucomicrobiales</taxon>
        <taxon>Verrucomicrobiaceae</taxon>
        <taxon>Roseimicrobium</taxon>
    </lineage>
</organism>
<sequence length="455" mass="50486">MKTALLPALLLLSGMTIPAVPLHGQSGSEKASAPAATLLTDMVTGDQLWTATTEQFEQKFRPMGMEWLSPSKEQARFFGKYAVWSSNLGVTEAIVDFQAGKLARVNLAMFTRGDSAALLDTREAFEKRVEEIKTEITTMLGVQPAERGKDGQSAVKAVGWMWVKPPTAYLLEYSYVKELKSRGQDFRPEFIRLRVAEIPKQQGLLASSQPGANGNMPVAKSTLTANVTHESNGDAVIKNVPMVDQGPKGYCAVATTERVFRYYGLNVDQHEMAQIANTSDGGSGTSPTEMFAALEKIEGRMRVRVRAIQKWDMKEFFSMIDDYNREAKRNDKREINLPSGGMIVLADVYGSMDPGSFKVSRTEKDKAGYGKFQRSVVEMIERGVPIMWGVQLGIFKEGDIPQPGGGHMRLIIGYNTKTSEILYSDSWGAEHALKRMPMNEAWTITTGMYYIEPMK</sequence>
<dbReference type="Proteomes" id="UP000253426">
    <property type="component" value="Unassembled WGS sequence"/>
</dbReference>
<gene>
    <name evidence="2" type="ORF">DES53_102582</name>
</gene>
<dbReference type="AlphaFoldDB" id="A0A366HRR8"/>
<dbReference type="RefSeq" id="WP_113957727.1">
    <property type="nucleotide sequence ID" value="NZ_QNRR01000002.1"/>
</dbReference>
<protein>
    <recommendedName>
        <fullName evidence="4">Peptidase C39-like protein</fullName>
    </recommendedName>
</protein>
<keyword evidence="3" id="KW-1185">Reference proteome</keyword>
<keyword evidence="1" id="KW-0732">Signal</keyword>
<feature type="signal peptide" evidence="1">
    <location>
        <begin position="1"/>
        <end position="19"/>
    </location>
</feature>
<evidence type="ECO:0008006" key="4">
    <source>
        <dbReference type="Google" id="ProtNLM"/>
    </source>
</evidence>
<dbReference type="Gene3D" id="3.90.70.10">
    <property type="entry name" value="Cysteine proteinases"/>
    <property type="match status" value="1"/>
</dbReference>